<dbReference type="VEuPathDB" id="FungiDB:UREG_04735"/>
<evidence type="ECO:0000313" key="1">
    <source>
        <dbReference type="EMBL" id="EEP79889.1"/>
    </source>
</evidence>
<organism evidence="1 2">
    <name type="scientific">Uncinocarpus reesii (strain UAMH 1704)</name>
    <dbReference type="NCBI Taxonomy" id="336963"/>
    <lineage>
        <taxon>Eukaryota</taxon>
        <taxon>Fungi</taxon>
        <taxon>Dikarya</taxon>
        <taxon>Ascomycota</taxon>
        <taxon>Pezizomycotina</taxon>
        <taxon>Eurotiomycetes</taxon>
        <taxon>Eurotiomycetidae</taxon>
        <taxon>Onygenales</taxon>
        <taxon>Onygenaceae</taxon>
        <taxon>Uncinocarpus</taxon>
    </lineage>
</organism>
<dbReference type="OrthoDB" id="4175694at2759"/>
<dbReference type="AlphaFoldDB" id="C4JQR8"/>
<evidence type="ECO:0000313" key="2">
    <source>
        <dbReference type="Proteomes" id="UP000002058"/>
    </source>
</evidence>
<dbReference type="HOGENOM" id="CLU_089347_0_0_1"/>
<dbReference type="RefSeq" id="XP_002545218.1">
    <property type="nucleotide sequence ID" value="XM_002545172.1"/>
</dbReference>
<dbReference type="eggNOG" id="ENOG502STJ5">
    <property type="taxonomic scope" value="Eukaryota"/>
</dbReference>
<dbReference type="Proteomes" id="UP000002058">
    <property type="component" value="Unassembled WGS sequence"/>
</dbReference>
<dbReference type="KEGG" id="ure:UREG_04735"/>
<name>C4JQR8_UNCRE</name>
<dbReference type="GeneID" id="8441371"/>
<reference evidence="2" key="1">
    <citation type="journal article" date="2009" name="Genome Res.">
        <title>Comparative genomic analyses of the human fungal pathogens Coccidioides and their relatives.</title>
        <authorList>
            <person name="Sharpton T.J."/>
            <person name="Stajich J.E."/>
            <person name="Rounsley S.D."/>
            <person name="Gardner M.J."/>
            <person name="Wortman J.R."/>
            <person name="Jordar V.S."/>
            <person name="Maiti R."/>
            <person name="Kodira C.D."/>
            <person name="Neafsey D.E."/>
            <person name="Zeng Q."/>
            <person name="Hung C.-Y."/>
            <person name="McMahan C."/>
            <person name="Muszewska A."/>
            <person name="Grynberg M."/>
            <person name="Mandel M.A."/>
            <person name="Kellner E.M."/>
            <person name="Barker B.M."/>
            <person name="Galgiani J.N."/>
            <person name="Orbach M.J."/>
            <person name="Kirkland T.N."/>
            <person name="Cole G.T."/>
            <person name="Henn M.R."/>
            <person name="Birren B.W."/>
            <person name="Taylor J.W."/>
        </authorList>
    </citation>
    <scope>NUCLEOTIDE SEQUENCE [LARGE SCALE GENOMIC DNA]</scope>
    <source>
        <strain evidence="2">UAMH 1704</strain>
    </source>
</reference>
<sequence>MALGGPLVLSDIYLAVADEQLELARSALASHGLMSGPRHTSGSLTVQPRKVRQDGLAIGFYLTKPDLTMVLTAIIDALAERHGDEELNGQITCYFKIQYSYLLSVLHDDVLSCLPVEDQFFIDLFDKVIFYSARKKVCYFRQQIRAGLTTVETARTLVPRKDLEIAAIKAKYHKPGQTTNRGKPSVRIFFNTTNIMPHR</sequence>
<accession>C4JQR8</accession>
<dbReference type="EMBL" id="CH476616">
    <property type="protein sequence ID" value="EEP79889.1"/>
    <property type="molecule type" value="Genomic_DNA"/>
</dbReference>
<keyword evidence="2" id="KW-1185">Reference proteome</keyword>
<dbReference type="InParanoid" id="C4JQR8"/>
<protein>
    <submittedName>
        <fullName evidence="1">Uncharacterized protein</fullName>
    </submittedName>
</protein>
<proteinExistence type="predicted"/>
<gene>
    <name evidence="1" type="ORF">UREG_04735</name>
</gene>